<dbReference type="RefSeq" id="WP_184482739.1">
    <property type="nucleotide sequence ID" value="NZ_JACHIV010000001.1"/>
</dbReference>
<keyword evidence="1" id="KW-1133">Transmembrane helix</keyword>
<evidence type="ECO:0000313" key="3">
    <source>
        <dbReference type="Proteomes" id="UP000580474"/>
    </source>
</evidence>
<gene>
    <name evidence="2" type="ORF">BJ969_004989</name>
</gene>
<dbReference type="Proteomes" id="UP000580474">
    <property type="component" value="Unassembled WGS sequence"/>
</dbReference>
<organism evidence="2 3">
    <name type="scientific">Saccharopolyspora gloriosae</name>
    <dbReference type="NCBI Taxonomy" id="455344"/>
    <lineage>
        <taxon>Bacteria</taxon>
        <taxon>Bacillati</taxon>
        <taxon>Actinomycetota</taxon>
        <taxon>Actinomycetes</taxon>
        <taxon>Pseudonocardiales</taxon>
        <taxon>Pseudonocardiaceae</taxon>
        <taxon>Saccharopolyspora</taxon>
    </lineage>
</organism>
<name>A0A840NLF5_9PSEU</name>
<dbReference type="Pfam" id="PF11239">
    <property type="entry name" value="DUF3040"/>
    <property type="match status" value="1"/>
</dbReference>
<sequence>MHRYEQRLLAEIENRLTIDDPEFARAFSDDELATATPGRGRLVLGVLTGVLAVICLLINDAAGFALCTALSAALITTRTWHLWSS</sequence>
<keyword evidence="1" id="KW-0472">Membrane</keyword>
<dbReference type="EMBL" id="JACHIV010000001">
    <property type="protein sequence ID" value="MBB5071901.1"/>
    <property type="molecule type" value="Genomic_DNA"/>
</dbReference>
<proteinExistence type="predicted"/>
<evidence type="ECO:0008006" key="4">
    <source>
        <dbReference type="Google" id="ProtNLM"/>
    </source>
</evidence>
<keyword evidence="3" id="KW-1185">Reference proteome</keyword>
<comment type="caution">
    <text evidence="2">The sequence shown here is derived from an EMBL/GenBank/DDBJ whole genome shotgun (WGS) entry which is preliminary data.</text>
</comment>
<keyword evidence="1" id="KW-0812">Transmembrane</keyword>
<dbReference type="InterPro" id="IPR021401">
    <property type="entry name" value="DUF3040"/>
</dbReference>
<evidence type="ECO:0000313" key="2">
    <source>
        <dbReference type="EMBL" id="MBB5071901.1"/>
    </source>
</evidence>
<evidence type="ECO:0000256" key="1">
    <source>
        <dbReference type="SAM" id="Phobius"/>
    </source>
</evidence>
<dbReference type="AlphaFoldDB" id="A0A840NLF5"/>
<accession>A0A840NLF5</accession>
<feature type="transmembrane region" description="Helical" evidence="1">
    <location>
        <begin position="42"/>
        <end position="75"/>
    </location>
</feature>
<protein>
    <recommendedName>
        <fullName evidence="4">DUF3040 domain-containing protein</fullName>
    </recommendedName>
</protein>
<reference evidence="2 3" key="1">
    <citation type="submission" date="2020-08" db="EMBL/GenBank/DDBJ databases">
        <title>Sequencing the genomes of 1000 actinobacteria strains.</title>
        <authorList>
            <person name="Klenk H.-P."/>
        </authorList>
    </citation>
    <scope>NUCLEOTIDE SEQUENCE [LARGE SCALE GENOMIC DNA]</scope>
    <source>
        <strain evidence="2 3">DSM 45582</strain>
    </source>
</reference>